<keyword evidence="3" id="KW-0143">Chaperone</keyword>
<dbReference type="GO" id="GO:0005524">
    <property type="term" value="F:ATP binding"/>
    <property type="evidence" value="ECO:0007669"/>
    <property type="project" value="UniProtKB-KW"/>
</dbReference>
<feature type="region of interest" description="Disordered" evidence="4">
    <location>
        <begin position="185"/>
        <end position="214"/>
    </location>
</feature>
<dbReference type="AlphaFoldDB" id="A0A835H2V5"/>
<reference evidence="5 6" key="1">
    <citation type="submission" date="2020-10" db="EMBL/GenBank/DDBJ databases">
        <title>The Coptis chinensis genome and diversification of protoberbering-type alkaloids.</title>
        <authorList>
            <person name="Wang B."/>
            <person name="Shu S."/>
            <person name="Song C."/>
            <person name="Liu Y."/>
        </authorList>
    </citation>
    <scope>NUCLEOTIDE SEQUENCE [LARGE SCALE GENOMIC DNA]</scope>
    <source>
        <strain evidence="5">HL-2020</strain>
        <tissue evidence="5">Leaf</tissue>
    </source>
</reference>
<dbReference type="PANTHER" id="PTHR11353">
    <property type="entry name" value="CHAPERONIN"/>
    <property type="match status" value="1"/>
</dbReference>
<dbReference type="InterPro" id="IPR017998">
    <property type="entry name" value="Chaperone_TCP-1"/>
</dbReference>
<comment type="caution">
    <text evidence="5">The sequence shown here is derived from an EMBL/GenBank/DDBJ whole genome shotgun (WGS) entry which is preliminary data.</text>
</comment>
<dbReference type="InterPro" id="IPR002423">
    <property type="entry name" value="Cpn60/GroEL/TCP-1"/>
</dbReference>
<dbReference type="Proteomes" id="UP000631114">
    <property type="component" value="Unassembled WGS sequence"/>
</dbReference>
<evidence type="ECO:0000313" key="6">
    <source>
        <dbReference type="Proteomes" id="UP000631114"/>
    </source>
</evidence>
<dbReference type="OrthoDB" id="1748577at2759"/>
<name>A0A835H2V5_9MAGN</name>
<dbReference type="GO" id="GO:0140662">
    <property type="term" value="F:ATP-dependent protein folding chaperone"/>
    <property type="evidence" value="ECO:0007669"/>
    <property type="project" value="InterPro"/>
</dbReference>
<dbReference type="Gene3D" id="1.10.560.10">
    <property type="entry name" value="GroEL-like equatorial domain"/>
    <property type="match status" value="1"/>
</dbReference>
<keyword evidence="1" id="KW-0547">Nucleotide-binding</keyword>
<dbReference type="EMBL" id="JADFTS010000009">
    <property type="protein sequence ID" value="KAF9590637.1"/>
    <property type="molecule type" value="Genomic_DNA"/>
</dbReference>
<keyword evidence="2" id="KW-0067">ATP-binding</keyword>
<dbReference type="Pfam" id="PF00118">
    <property type="entry name" value="Cpn60_TCP1"/>
    <property type="match status" value="1"/>
</dbReference>
<proteinExistence type="predicted"/>
<sequence length="300" mass="34147">MVGSLSILFSKVFDFLQAHFQVHGEIIIQPLKELQRATRTIQTLSFEAKGSKRTMITTKILTRKAVHGALLVPRSRLSSIIRQMDAHFGWWPYEAAAIAFEAIPRTLAQNCGVNVIRTITSLQRKMLMVRTRGLALMVISWGSHRDMKGNMIRDAYNVKAQTFKTAIEAACMLLRIDDIVSGIKKKQPPGASQMASQPESSMHIHRIPDKPESSISNHMVRNYAEISSAKERVDDLDENCPLMEWVRMVGNLYKILCQGRLYLIYQKIYPICKGLTIYQIQQRLQEVMTGLEVKQINLCN</sequence>
<evidence type="ECO:0000313" key="5">
    <source>
        <dbReference type="EMBL" id="KAF9590637.1"/>
    </source>
</evidence>
<organism evidence="5 6">
    <name type="scientific">Coptis chinensis</name>
    <dbReference type="NCBI Taxonomy" id="261450"/>
    <lineage>
        <taxon>Eukaryota</taxon>
        <taxon>Viridiplantae</taxon>
        <taxon>Streptophyta</taxon>
        <taxon>Embryophyta</taxon>
        <taxon>Tracheophyta</taxon>
        <taxon>Spermatophyta</taxon>
        <taxon>Magnoliopsida</taxon>
        <taxon>Ranunculales</taxon>
        <taxon>Ranunculaceae</taxon>
        <taxon>Coptidoideae</taxon>
        <taxon>Coptis</taxon>
    </lineage>
</organism>
<evidence type="ECO:0000256" key="3">
    <source>
        <dbReference type="ARBA" id="ARBA00023186"/>
    </source>
</evidence>
<evidence type="ECO:0000256" key="2">
    <source>
        <dbReference type="ARBA" id="ARBA00022840"/>
    </source>
</evidence>
<accession>A0A835H2V5</accession>
<dbReference type="InterPro" id="IPR027413">
    <property type="entry name" value="GROEL-like_equatorial_sf"/>
</dbReference>
<keyword evidence="6" id="KW-1185">Reference proteome</keyword>
<gene>
    <name evidence="5" type="ORF">IFM89_035955</name>
</gene>
<evidence type="ECO:0000256" key="1">
    <source>
        <dbReference type="ARBA" id="ARBA00022741"/>
    </source>
</evidence>
<protein>
    <submittedName>
        <fullName evidence="5">Uncharacterized protein</fullName>
    </submittedName>
</protein>
<dbReference type="SUPFAM" id="SSF48592">
    <property type="entry name" value="GroEL equatorial domain-like"/>
    <property type="match status" value="1"/>
</dbReference>
<evidence type="ECO:0000256" key="4">
    <source>
        <dbReference type="SAM" id="MobiDB-lite"/>
    </source>
</evidence>